<dbReference type="PANTHER" id="PTHR30349:SF64">
    <property type="entry name" value="PROPHAGE INTEGRASE INTD-RELATED"/>
    <property type="match status" value="1"/>
</dbReference>
<proteinExistence type="inferred from homology"/>
<dbReference type="EMBL" id="BMEC01000011">
    <property type="protein sequence ID" value="GGC45715.1"/>
    <property type="molecule type" value="Genomic_DNA"/>
</dbReference>
<dbReference type="Pfam" id="PF00589">
    <property type="entry name" value="Phage_integrase"/>
    <property type="match status" value="1"/>
</dbReference>
<gene>
    <name evidence="6" type="ORF">GCM10011506_34160</name>
</gene>
<dbReference type="InterPro" id="IPR013762">
    <property type="entry name" value="Integrase-like_cat_sf"/>
</dbReference>
<name>A0ABQ1MRW7_9BACT</name>
<dbReference type="InterPro" id="IPR050090">
    <property type="entry name" value="Tyrosine_recombinase_XerCD"/>
</dbReference>
<evidence type="ECO:0000256" key="1">
    <source>
        <dbReference type="ARBA" id="ARBA00008857"/>
    </source>
</evidence>
<dbReference type="PROSITE" id="PS51898">
    <property type="entry name" value="TYR_RECOMBINASE"/>
    <property type="match status" value="1"/>
</dbReference>
<organism evidence="6 7">
    <name type="scientific">Marivirga lumbricoides</name>
    <dbReference type="NCBI Taxonomy" id="1046115"/>
    <lineage>
        <taxon>Bacteria</taxon>
        <taxon>Pseudomonadati</taxon>
        <taxon>Bacteroidota</taxon>
        <taxon>Cytophagia</taxon>
        <taxon>Cytophagales</taxon>
        <taxon>Marivirgaceae</taxon>
        <taxon>Marivirga</taxon>
    </lineage>
</organism>
<evidence type="ECO:0000256" key="2">
    <source>
        <dbReference type="ARBA" id="ARBA00023125"/>
    </source>
</evidence>
<feature type="compositionally biased region" description="Basic residues" evidence="4">
    <location>
        <begin position="49"/>
        <end position="59"/>
    </location>
</feature>
<dbReference type="InterPro" id="IPR010998">
    <property type="entry name" value="Integrase_recombinase_N"/>
</dbReference>
<feature type="compositionally biased region" description="Basic and acidic residues" evidence="4">
    <location>
        <begin position="60"/>
        <end position="69"/>
    </location>
</feature>
<protein>
    <recommendedName>
        <fullName evidence="5">Tyr recombinase domain-containing protein</fullName>
    </recommendedName>
</protein>
<dbReference type="PANTHER" id="PTHR30349">
    <property type="entry name" value="PHAGE INTEGRASE-RELATED"/>
    <property type="match status" value="1"/>
</dbReference>
<keyword evidence="7" id="KW-1185">Reference proteome</keyword>
<dbReference type="InterPro" id="IPR025269">
    <property type="entry name" value="SAM-like_dom"/>
</dbReference>
<sequence>MASVNFYYSDKKANQSRIMAQLTDGKDVRIKFSTGIKAKKSEWNFPDPKKKKTKGRFKKSGGEDKSRDERNKLLDEYEKRIESIYLDAKSKVYKIDGAYIKSKLSEVDPSISPDYSENVLTSLDNYIKSETTNSDNFMRTARPVLMYLSRFSKLKGKEYLKFSDLDLIFLESYENYLSKEKDEFTWNSKIIKKKPLASGTVSRHFTHLRLLIKKLPREVEITKAIQEYHVTETNKVARSLNWNEIKAIMNIEGLIDQELLARDIFLLTSFTGLRITVATNLRARDISGGFIHWINTKNKAQTVVSTTIHKYSHPILAQYKSLNPTGKLFPPIAQQTLNVKIKNICRKAGIEKPEEVHNHTGRHSYNSLLYALGIDTFIRNEEVGHAHSSVNERVYTKVDAQKRKTIIVNTFENVEQILASRAQKFTNQYDEI</sequence>
<accession>A0ABQ1MRW7</accession>
<dbReference type="Gene3D" id="1.10.150.130">
    <property type="match status" value="1"/>
</dbReference>
<keyword evidence="2" id="KW-0238">DNA-binding</keyword>
<evidence type="ECO:0000313" key="6">
    <source>
        <dbReference type="EMBL" id="GGC45715.1"/>
    </source>
</evidence>
<reference evidence="7" key="1">
    <citation type="journal article" date="2019" name="Int. J. Syst. Evol. Microbiol.">
        <title>The Global Catalogue of Microorganisms (GCM) 10K type strain sequencing project: providing services to taxonomists for standard genome sequencing and annotation.</title>
        <authorList>
            <consortium name="The Broad Institute Genomics Platform"/>
            <consortium name="The Broad Institute Genome Sequencing Center for Infectious Disease"/>
            <person name="Wu L."/>
            <person name="Ma J."/>
        </authorList>
    </citation>
    <scope>NUCLEOTIDE SEQUENCE [LARGE SCALE GENOMIC DNA]</scope>
    <source>
        <strain evidence="7">CGMCC 1.10832</strain>
    </source>
</reference>
<comment type="similarity">
    <text evidence="1">Belongs to the 'phage' integrase family.</text>
</comment>
<dbReference type="Pfam" id="PF13102">
    <property type="entry name" value="Phage_int_SAM_5"/>
    <property type="match status" value="1"/>
</dbReference>
<keyword evidence="3" id="KW-0233">DNA recombination</keyword>
<feature type="domain" description="Tyr recombinase" evidence="5">
    <location>
        <begin position="235"/>
        <end position="408"/>
    </location>
</feature>
<dbReference type="InterPro" id="IPR002104">
    <property type="entry name" value="Integrase_catalytic"/>
</dbReference>
<dbReference type="InterPro" id="IPR011010">
    <property type="entry name" value="DNA_brk_join_enz"/>
</dbReference>
<evidence type="ECO:0000256" key="3">
    <source>
        <dbReference type="ARBA" id="ARBA00023172"/>
    </source>
</evidence>
<evidence type="ECO:0000256" key="4">
    <source>
        <dbReference type="SAM" id="MobiDB-lite"/>
    </source>
</evidence>
<evidence type="ECO:0000313" key="7">
    <source>
        <dbReference type="Proteomes" id="UP000636010"/>
    </source>
</evidence>
<evidence type="ECO:0000259" key="5">
    <source>
        <dbReference type="PROSITE" id="PS51898"/>
    </source>
</evidence>
<dbReference type="RefSeq" id="WP_188465800.1">
    <property type="nucleotide sequence ID" value="NZ_BAABHU010000011.1"/>
</dbReference>
<feature type="region of interest" description="Disordered" evidence="4">
    <location>
        <begin position="41"/>
        <end position="69"/>
    </location>
</feature>
<dbReference type="Proteomes" id="UP000636010">
    <property type="component" value="Unassembled WGS sequence"/>
</dbReference>
<dbReference type="Gene3D" id="1.10.443.10">
    <property type="entry name" value="Intergrase catalytic core"/>
    <property type="match status" value="1"/>
</dbReference>
<dbReference type="SUPFAM" id="SSF56349">
    <property type="entry name" value="DNA breaking-rejoining enzymes"/>
    <property type="match status" value="1"/>
</dbReference>
<comment type="caution">
    <text evidence="6">The sequence shown here is derived from an EMBL/GenBank/DDBJ whole genome shotgun (WGS) entry which is preliminary data.</text>
</comment>